<accession>A0ABX2EAA2</accession>
<name>A0ABX2EAA2_9FLAO</name>
<proteinExistence type="predicted"/>
<evidence type="ECO:0000313" key="1">
    <source>
        <dbReference type="EMBL" id="NRD24968.1"/>
    </source>
</evidence>
<feature type="non-terminal residue" evidence="1">
    <location>
        <position position="1"/>
    </location>
</feature>
<evidence type="ECO:0008006" key="3">
    <source>
        <dbReference type="Google" id="ProtNLM"/>
    </source>
</evidence>
<dbReference type="EMBL" id="JABRWQ010000029">
    <property type="protein sequence ID" value="NRD24968.1"/>
    <property type="molecule type" value="Genomic_DNA"/>
</dbReference>
<protein>
    <recommendedName>
        <fullName evidence="3">Gliding motility-associated C-terminal domain-containing protein</fullName>
    </recommendedName>
</protein>
<organism evidence="1 2">
    <name type="scientific">Winogradskyella litoriviva</name>
    <dbReference type="NCBI Taxonomy" id="1220182"/>
    <lineage>
        <taxon>Bacteria</taxon>
        <taxon>Pseudomonadati</taxon>
        <taxon>Bacteroidota</taxon>
        <taxon>Flavobacteriia</taxon>
        <taxon>Flavobacteriales</taxon>
        <taxon>Flavobacteriaceae</taxon>
        <taxon>Winogradskyella</taxon>
    </lineage>
</organism>
<feature type="non-terminal residue" evidence="1">
    <location>
        <position position="283"/>
    </location>
</feature>
<dbReference type="Proteomes" id="UP000805085">
    <property type="component" value="Unassembled WGS sequence"/>
</dbReference>
<gene>
    <name evidence="1" type="ORF">HNV10_17085</name>
</gene>
<evidence type="ECO:0000313" key="2">
    <source>
        <dbReference type="Proteomes" id="UP000805085"/>
    </source>
</evidence>
<keyword evidence="2" id="KW-1185">Reference proteome</keyword>
<sequence length="283" mass="31651">ETLFARVEYSTTQCYAIYPFQLIINPQPVANQPNDIIVCDDDFDGFTEIDLTQQNNTILGNQNLNDYTISFFNSEINAIENIEPLNQNHVAYNNEIIFVRLENTITGCFDITEFSIIINQIPLISIPDQVVCLDDLPLVVSAETFNPLDSYLWSTNAITPQIEITEMGTYSVTITNQFGCQYTSTFNVTESQSAIINAVETIDFSDPNSITVTIDLNGNYLFQLNNGNPQTSNVFENVPIGYNSVTIIDQNGCAEVTRTVLVIDAPKHMSPNNDGDFDTWHIA</sequence>
<comment type="caution">
    <text evidence="1">The sequence shown here is derived from an EMBL/GenBank/DDBJ whole genome shotgun (WGS) entry which is preliminary data.</text>
</comment>
<reference evidence="1 2" key="1">
    <citation type="journal article" date="2015" name="Int. J. Syst. Evol. Microbiol.">
        <title>Winogradskyella litoriviva sp. nov., isolated from coastal seawater.</title>
        <authorList>
            <person name="Nedashkovskaya O.I."/>
            <person name="Kukhlevskiy A.D."/>
            <person name="Zhukova N.V."/>
            <person name="Kim S.J."/>
            <person name="Rhee S.K."/>
            <person name="Mikhailov V.V."/>
        </authorList>
    </citation>
    <scope>NUCLEOTIDE SEQUENCE [LARGE SCALE GENOMIC DNA]</scope>
    <source>
        <strain evidence="1 2">KMM6491</strain>
    </source>
</reference>